<dbReference type="EMBL" id="WVHT01000002">
    <property type="protein sequence ID" value="MXV50619.1"/>
    <property type="molecule type" value="Genomic_DNA"/>
</dbReference>
<keyword evidence="2" id="KW-1185">Reference proteome</keyword>
<accession>A0A7K1Y957</accession>
<reference evidence="1 2" key="1">
    <citation type="submission" date="2019-11" db="EMBL/GenBank/DDBJ databases">
        <title>Pedobacter sp. HMF7647 Genome sequencing and assembly.</title>
        <authorList>
            <person name="Kang H."/>
            <person name="Kim H."/>
            <person name="Joh K."/>
        </authorList>
    </citation>
    <scope>NUCLEOTIDE SEQUENCE [LARGE SCALE GENOMIC DNA]</scope>
    <source>
        <strain evidence="1 2">HMF7647</strain>
    </source>
</reference>
<organism evidence="1 2">
    <name type="scientific">Hufsiella arboris</name>
    <dbReference type="NCBI Taxonomy" id="2695275"/>
    <lineage>
        <taxon>Bacteria</taxon>
        <taxon>Pseudomonadati</taxon>
        <taxon>Bacteroidota</taxon>
        <taxon>Sphingobacteriia</taxon>
        <taxon>Sphingobacteriales</taxon>
        <taxon>Sphingobacteriaceae</taxon>
        <taxon>Hufsiella</taxon>
    </lineage>
</organism>
<dbReference type="Proteomes" id="UP000466586">
    <property type="component" value="Unassembled WGS sequence"/>
</dbReference>
<comment type="caution">
    <text evidence="1">The sequence shown here is derived from an EMBL/GenBank/DDBJ whole genome shotgun (WGS) entry which is preliminary data.</text>
</comment>
<proteinExistence type="predicted"/>
<evidence type="ECO:0000313" key="1">
    <source>
        <dbReference type="EMBL" id="MXV50619.1"/>
    </source>
</evidence>
<sequence length="62" mass="7058">MQQLVPAKLCYNHIGGKLGELLFESFLRNGWITKEHPDDKHYTVTDAGKQEFLKIGVDVSKI</sequence>
<protein>
    <submittedName>
        <fullName evidence="1">ArsR family transcriptional regulator</fullName>
    </submittedName>
</protein>
<name>A0A7K1Y957_9SPHI</name>
<dbReference type="RefSeq" id="WP_160843779.1">
    <property type="nucleotide sequence ID" value="NZ_WVHT01000002.1"/>
</dbReference>
<dbReference type="AlphaFoldDB" id="A0A7K1Y957"/>
<evidence type="ECO:0000313" key="2">
    <source>
        <dbReference type="Proteomes" id="UP000466586"/>
    </source>
</evidence>
<gene>
    <name evidence="1" type="ORF">GS399_06510</name>
</gene>